<organism evidence="3">
    <name type="scientific">Leishmania guyanensis</name>
    <dbReference type="NCBI Taxonomy" id="5670"/>
    <lineage>
        <taxon>Eukaryota</taxon>
        <taxon>Discoba</taxon>
        <taxon>Euglenozoa</taxon>
        <taxon>Kinetoplastea</taxon>
        <taxon>Metakinetoplastina</taxon>
        <taxon>Trypanosomatida</taxon>
        <taxon>Trypanosomatidae</taxon>
        <taxon>Leishmaniinae</taxon>
        <taxon>Leishmania</taxon>
        <taxon>Leishmania guyanensis species complex</taxon>
    </lineage>
</organism>
<dbReference type="PANTHER" id="PTHR38148:SF3">
    <property type="entry name" value="BAR DOMAIN-CONTAINING PROTEIN"/>
    <property type="match status" value="1"/>
</dbReference>
<sequence>MSMQHDFIHPRQLDDVRAIHAAIQSFSSDMAKMMLLMKELGTTLEQVSHSFDALTSLSFSTPEVKKYVHHFAEEVLHMKEGIAFRNYNKLVHEEVLFPVERLKTSLKETEKAAKAEKSAFDRYKKAKLLVDKQEKSYAEKSKALDTSKSYPTHVQARNQSLASLQRSKNEFEDKFVTLVSEVEKVTATALKRYLHLNAGYMTSVVDALTKTDPTVEEAVALYRQEQEQQRLSAIKQRCAQVNSELDASYASQGYRLGPNGRNDNPHDSSNKQEPSRNSCKPHHLPIRVSPNQPPLPSESSPAMPLASTASSSPNRGTSVAKMETSKPTAVAVSTTTTPAASAASLPVENAGLLRRNADVSIDDEDFGSISQVGSAGRVAPPLYSFSRGPQSQVSSAPPQPGYTAVLNTTLLTEFMTRMEAKSITSSEVCVPPQKQK</sequence>
<dbReference type="EMBL" id="CALQ01001396">
    <property type="protein sequence ID" value="CCM17844.1"/>
    <property type="molecule type" value="Genomic_DNA"/>
</dbReference>
<evidence type="ECO:0000256" key="2">
    <source>
        <dbReference type="SAM" id="MobiDB-lite"/>
    </source>
</evidence>
<proteinExistence type="predicted"/>
<dbReference type="PANTHER" id="PTHR38148">
    <property type="entry name" value="BAR DOMAIN-CONTAINING PROTEIN"/>
    <property type="match status" value="1"/>
</dbReference>
<dbReference type="AlphaFoldDB" id="A0A1E1J2T2"/>
<feature type="compositionally biased region" description="Polar residues" evidence="2">
    <location>
        <begin position="307"/>
        <end position="317"/>
    </location>
</feature>
<accession>A0A1E1J2T2</accession>
<feature type="compositionally biased region" description="Basic and acidic residues" evidence="2">
    <location>
        <begin position="263"/>
        <end position="274"/>
    </location>
</feature>
<name>A0A1E1J2T2_LEIGU</name>
<gene>
    <name evidence="3" type="primary">LgM4147LRVhigh.31.01750.00840</name>
    <name evidence="3" type="ORF">BN36_3153420</name>
</gene>
<reference evidence="3" key="1">
    <citation type="submission" date="2012-08" db="EMBL/GenBank/DDBJ databases">
        <title>Comparative genomics of metastatic and non-metastatic Leishmania guyanensis provides insights into polygenic factors involved in Leishmania RNA virus infection.</title>
        <authorList>
            <person name="Smith D."/>
            <person name="Hertz-Fowler C."/>
            <person name="Martin R."/>
            <person name="Dickens N."/>
            <person name="Fasel N."/>
            <person name="Falquet L."/>
            <person name="Beverley S."/>
            <person name="Zangger H."/>
            <person name="Calderon-Copete S."/>
            <person name="Mottram J."/>
            <person name="Xenarios I."/>
        </authorList>
    </citation>
    <scope>NUCLEOTIDE SEQUENCE</scope>
    <source>
        <strain evidence="3">MHOM/BR/75/M4147/SSU:IR2SAT-LUC</strain>
    </source>
</reference>
<evidence type="ECO:0000313" key="3">
    <source>
        <dbReference type="EMBL" id="CCM17844.1"/>
    </source>
</evidence>
<dbReference type="InterPro" id="IPR027267">
    <property type="entry name" value="AH/BAR_dom_sf"/>
</dbReference>
<feature type="region of interest" description="Disordered" evidence="2">
    <location>
        <begin position="251"/>
        <end position="324"/>
    </location>
</feature>
<dbReference type="SUPFAM" id="SSF103657">
    <property type="entry name" value="BAR/IMD domain-like"/>
    <property type="match status" value="1"/>
</dbReference>
<feature type="coiled-coil region" evidence="1">
    <location>
        <begin position="99"/>
        <end position="126"/>
    </location>
</feature>
<keyword evidence="1" id="KW-0175">Coiled coil</keyword>
<evidence type="ECO:0000256" key="1">
    <source>
        <dbReference type="SAM" id="Coils"/>
    </source>
</evidence>
<evidence type="ECO:0008006" key="4">
    <source>
        <dbReference type="Google" id="ProtNLM"/>
    </source>
</evidence>
<protein>
    <recommendedName>
        <fullName evidence="4">BAR domain-containing protein</fullName>
    </recommendedName>
</protein>